<protein>
    <submittedName>
        <fullName evidence="1">Uncharacterized protein</fullName>
    </submittedName>
</protein>
<dbReference type="OrthoDB" id="3404690at2"/>
<dbReference type="RefSeq" id="WP_089291912.1">
    <property type="nucleotide sequence ID" value="NZ_BOMU01000124.1"/>
</dbReference>
<reference evidence="1 2" key="1">
    <citation type="submission" date="2017-06" db="EMBL/GenBank/DDBJ databases">
        <authorList>
            <person name="Kim H.J."/>
            <person name="Triplett B.A."/>
        </authorList>
    </citation>
    <scope>NUCLEOTIDE SEQUENCE [LARGE SCALE GENOMIC DNA]</scope>
    <source>
        <strain evidence="1 2">DSM 43151</strain>
    </source>
</reference>
<dbReference type="EMBL" id="FZNR01000002">
    <property type="protein sequence ID" value="SNR39947.1"/>
    <property type="molecule type" value="Genomic_DNA"/>
</dbReference>
<gene>
    <name evidence="1" type="ORF">SAMN06264365_10244</name>
</gene>
<sequence length="386" mass="42234">MNAGGPLPSHVQKAVWGRALVYQLLDLHQLPVEAAGYGLLWEGLRQRLLASTARQLEFCPPGPLGDYLRTLARELRASVLPFPDGAERVCSPLLDDIDQVLADASRIRADADQIRHDLLLAAFADTLQTAVDVYQASGLKVPADLVQRVDVTFDHQFAPVQSALPIQLIATTRIGDTPDGPSARVDVVIGAGQLDEVTTFSLPYVLLHECVCHVLQGPWEPGRVQADADSRFAEGWMDYVAYTIALEQAQALPGGIAAPSLLEVPRPGALREHAGRVHRARYERNPYDRAWAARAMGVRAARNLADLLLRLPELGGDPAAATAAFRRLSLQLNVSEFGNAERDRFVAAVHKGTLQGVDHELVARLREYLRGDDLVHLVEGTLWLFT</sequence>
<keyword evidence="2" id="KW-1185">Reference proteome</keyword>
<evidence type="ECO:0000313" key="2">
    <source>
        <dbReference type="Proteomes" id="UP000198415"/>
    </source>
</evidence>
<dbReference type="Proteomes" id="UP000198415">
    <property type="component" value="Unassembled WGS sequence"/>
</dbReference>
<evidence type="ECO:0000313" key="1">
    <source>
        <dbReference type="EMBL" id="SNR39947.1"/>
    </source>
</evidence>
<organism evidence="1 2">
    <name type="scientific">Actinoplanes regularis</name>
    <dbReference type="NCBI Taxonomy" id="52697"/>
    <lineage>
        <taxon>Bacteria</taxon>
        <taxon>Bacillati</taxon>
        <taxon>Actinomycetota</taxon>
        <taxon>Actinomycetes</taxon>
        <taxon>Micromonosporales</taxon>
        <taxon>Micromonosporaceae</taxon>
        <taxon>Actinoplanes</taxon>
    </lineage>
</organism>
<dbReference type="AlphaFoldDB" id="A0A238W0K2"/>
<name>A0A238W0K2_9ACTN</name>
<proteinExistence type="predicted"/>
<accession>A0A238W0K2</accession>